<keyword evidence="3" id="KW-0472">Membrane</keyword>
<dbReference type="InterPro" id="IPR001304">
    <property type="entry name" value="C-type_lectin-like"/>
</dbReference>
<dbReference type="PANTHER" id="PTHR24020:SF20">
    <property type="entry name" value="PH DOMAIN-CONTAINING PROTEIN"/>
    <property type="match status" value="1"/>
</dbReference>
<evidence type="ECO:0000259" key="6">
    <source>
        <dbReference type="PROSITE" id="PS50041"/>
    </source>
</evidence>
<organism evidence="8 9">
    <name type="scientific">Mytilus edulis</name>
    <name type="common">Blue mussel</name>
    <dbReference type="NCBI Taxonomy" id="6550"/>
    <lineage>
        <taxon>Eukaryota</taxon>
        <taxon>Metazoa</taxon>
        <taxon>Spiralia</taxon>
        <taxon>Lophotrochozoa</taxon>
        <taxon>Mollusca</taxon>
        <taxon>Bivalvia</taxon>
        <taxon>Autobranchia</taxon>
        <taxon>Pteriomorphia</taxon>
        <taxon>Mytilida</taxon>
        <taxon>Mytiloidea</taxon>
        <taxon>Mytilidae</taxon>
        <taxon>Mytilinae</taxon>
        <taxon>Mytilus</taxon>
    </lineage>
</organism>
<dbReference type="PANTHER" id="PTHR24020">
    <property type="entry name" value="COLLAGEN ALPHA"/>
    <property type="match status" value="1"/>
</dbReference>
<dbReference type="SMART" id="SM00110">
    <property type="entry name" value="C1Q"/>
    <property type="match status" value="1"/>
</dbReference>
<dbReference type="PROSITE" id="PS00615">
    <property type="entry name" value="C_TYPE_LECTIN_1"/>
    <property type="match status" value="1"/>
</dbReference>
<dbReference type="Pfam" id="PF00386">
    <property type="entry name" value="C1q"/>
    <property type="match status" value="1"/>
</dbReference>
<keyword evidence="3" id="KW-1133">Transmembrane helix</keyword>
<keyword evidence="1 2" id="KW-1015">Disulfide bond</keyword>
<accession>A0A8S3U6H1</accession>
<dbReference type="Gene3D" id="2.10.25.10">
    <property type="entry name" value="Laminin"/>
    <property type="match status" value="1"/>
</dbReference>
<keyword evidence="3" id="KW-0812">Transmembrane</keyword>
<evidence type="ECO:0000256" key="3">
    <source>
        <dbReference type="SAM" id="Phobius"/>
    </source>
</evidence>
<evidence type="ECO:0000256" key="1">
    <source>
        <dbReference type="ARBA" id="ARBA00023157"/>
    </source>
</evidence>
<dbReference type="SUPFAM" id="SSF49842">
    <property type="entry name" value="TNF-like"/>
    <property type="match status" value="1"/>
</dbReference>
<dbReference type="InterPro" id="IPR002035">
    <property type="entry name" value="VWF_A"/>
</dbReference>
<evidence type="ECO:0000313" key="9">
    <source>
        <dbReference type="Proteomes" id="UP000683360"/>
    </source>
</evidence>
<dbReference type="InterPro" id="IPR036465">
    <property type="entry name" value="vWFA_dom_sf"/>
</dbReference>
<evidence type="ECO:0000256" key="2">
    <source>
        <dbReference type="PROSITE-ProRule" id="PRU00076"/>
    </source>
</evidence>
<feature type="disulfide bond" evidence="2">
    <location>
        <begin position="155"/>
        <end position="172"/>
    </location>
</feature>
<dbReference type="AlphaFoldDB" id="A0A8S3U6H1"/>
<dbReference type="InterPro" id="IPR016187">
    <property type="entry name" value="CTDL_fold"/>
</dbReference>
<name>A0A8S3U6H1_MYTED</name>
<dbReference type="EMBL" id="CAJPWZ010002402">
    <property type="protein sequence ID" value="CAG2237750.1"/>
    <property type="molecule type" value="Genomic_DNA"/>
</dbReference>
<comment type="caution">
    <text evidence="8">The sequence shown here is derived from an EMBL/GenBank/DDBJ whole genome shotgun (WGS) entry which is preliminary data.</text>
</comment>
<evidence type="ECO:0000259" key="7">
    <source>
        <dbReference type="PROSITE" id="PS50234"/>
    </source>
</evidence>
<dbReference type="PROSITE" id="PS50041">
    <property type="entry name" value="C_TYPE_LECTIN_2"/>
    <property type="match status" value="1"/>
</dbReference>
<keyword evidence="2" id="KW-0245">EGF-like domain</keyword>
<proteinExistence type="predicted"/>
<dbReference type="SMART" id="SM00034">
    <property type="entry name" value="CLECT"/>
    <property type="match status" value="1"/>
</dbReference>
<reference evidence="8" key="1">
    <citation type="submission" date="2021-03" db="EMBL/GenBank/DDBJ databases">
        <authorList>
            <person name="Bekaert M."/>
        </authorList>
    </citation>
    <scope>NUCLEOTIDE SEQUENCE</scope>
</reference>
<dbReference type="CDD" id="cd01450">
    <property type="entry name" value="vWFA_subfamily_ECM"/>
    <property type="match status" value="1"/>
</dbReference>
<dbReference type="Proteomes" id="UP000683360">
    <property type="component" value="Unassembled WGS sequence"/>
</dbReference>
<dbReference type="InterPro" id="IPR018378">
    <property type="entry name" value="C-type_lectin_CS"/>
</dbReference>
<evidence type="ECO:0000313" key="8">
    <source>
        <dbReference type="EMBL" id="CAG2237750.1"/>
    </source>
</evidence>
<feature type="domain" description="VWFA" evidence="7">
    <location>
        <begin position="192"/>
        <end position="378"/>
    </location>
</feature>
<keyword evidence="9" id="KW-1185">Reference proteome</keyword>
<evidence type="ECO:0000259" key="5">
    <source>
        <dbReference type="PROSITE" id="PS50026"/>
    </source>
</evidence>
<comment type="caution">
    <text evidence="2">Lacks conserved residue(s) required for the propagation of feature annotation.</text>
</comment>
<dbReference type="Gene3D" id="3.10.100.10">
    <property type="entry name" value="Mannose-Binding Protein A, subunit A"/>
    <property type="match status" value="1"/>
</dbReference>
<dbReference type="InterPro" id="IPR001073">
    <property type="entry name" value="C1q_dom"/>
</dbReference>
<feature type="chain" id="PRO_5035781974" description="COL6A" evidence="4">
    <location>
        <begin position="19"/>
        <end position="852"/>
    </location>
</feature>
<feature type="disulfide bond" evidence="2">
    <location>
        <begin position="174"/>
        <end position="183"/>
    </location>
</feature>
<dbReference type="PROSITE" id="PS00022">
    <property type="entry name" value="EGF_1"/>
    <property type="match status" value="1"/>
</dbReference>
<feature type="domain" description="VWFA" evidence="7">
    <location>
        <begin position="377"/>
        <end position="563"/>
    </location>
</feature>
<dbReference type="Pfam" id="PF00092">
    <property type="entry name" value="VWA"/>
    <property type="match status" value="2"/>
</dbReference>
<dbReference type="InterPro" id="IPR008983">
    <property type="entry name" value="Tumour_necrosis_fac-like_dom"/>
</dbReference>
<dbReference type="Gene3D" id="3.40.50.410">
    <property type="entry name" value="von Willebrand factor, type A domain"/>
    <property type="match status" value="2"/>
</dbReference>
<dbReference type="SUPFAM" id="SSF56436">
    <property type="entry name" value="C-type lectin-like"/>
    <property type="match status" value="1"/>
</dbReference>
<dbReference type="OrthoDB" id="6119729at2759"/>
<dbReference type="CDD" id="cd00054">
    <property type="entry name" value="EGF_CA"/>
    <property type="match status" value="1"/>
</dbReference>
<sequence length="852" mass="95827">MFFFTQLVLLTITAELHAVWIEYKSINYTIIRDSGGAPMQMSWKDARDECDKKGFALFSPKRDMMDWVYLFMHRNGLSTTWIGVNDRSVEGRWEWLDGSYLTSSQAAWRAGEPNDHESNEDCGVTYGKDWNDVDCETKLSVVCQIGRDNCVNIPCDNGGICSNSIYDDNLQCRCNDRYEGNTCEKDCKPSADLLFILDTSGSAEDFLDTIKHFITNIITRIPIGSNDFKVACITYNYDAHVIFDFSKHENFSSLTSAIQTIVRGKGPTYTVNALRKAREILFGTSSGSRPNANKHIILLYDGLSTDRNSVYDEAKLLHRRTMLTAVGIGNSVGHSELVNIASDEDHAFTYLHQEDVYNRLLKDSADYGCTDCVLYSDVEIIIVFDAQVDDFIERREALGHVIDYLSSFGSTANISIGLVTNSTNPNYIFTMDWSKYKSKDDLMKVAFAVDRDSNDNGAMHRLLRFVKQNGFLNSTCSAFEARQIVLMITNGKWSNVAKVKDIVASLYADNIEVYSIVTNSDISLKSFQTVLLSGRNRYARQAKLAFKNDSDQINNVLKLKNETYDLKQSLTLLEGRYNQLLTANDKIVLENAQLQISYKHLQSQYKTCSNNTNELKDRLDKWDKSATALKISYVTEIQTKFKVAESNINSLISNGNARSQDFVAILNEVKQINTRNNHTDSQISMLKLTTDNKLSDLGKLQMDLNQSTTNEIGDLKLHMNQTVALSSCCNTETLSASSVIKFNVIKTINGVSDVDSFNKTGIFKCEIPGLYLIGSVIMSTSSYAAFYVYKNNEIVERVLFQPSNPISDDYQTGTGILAIYLSVGDTVRIQTESHMMVYGEGRLSCITIIKIN</sequence>
<keyword evidence="4" id="KW-0732">Signal</keyword>
<dbReference type="SMART" id="SM00327">
    <property type="entry name" value="VWA"/>
    <property type="match status" value="2"/>
</dbReference>
<dbReference type="PROSITE" id="PS50026">
    <property type="entry name" value="EGF_3"/>
    <property type="match status" value="1"/>
</dbReference>
<feature type="domain" description="EGF-like" evidence="5">
    <location>
        <begin position="146"/>
        <end position="184"/>
    </location>
</feature>
<feature type="signal peptide" evidence="4">
    <location>
        <begin position="1"/>
        <end position="18"/>
    </location>
</feature>
<gene>
    <name evidence="8" type="ORF">MEDL_50183</name>
</gene>
<evidence type="ECO:0008006" key="10">
    <source>
        <dbReference type="Google" id="ProtNLM"/>
    </source>
</evidence>
<dbReference type="PROSITE" id="PS50234">
    <property type="entry name" value="VWFA"/>
    <property type="match status" value="2"/>
</dbReference>
<dbReference type="Gene3D" id="2.60.120.40">
    <property type="match status" value="1"/>
</dbReference>
<evidence type="ECO:0000256" key="4">
    <source>
        <dbReference type="SAM" id="SignalP"/>
    </source>
</evidence>
<feature type="domain" description="C-type lectin" evidence="6">
    <location>
        <begin position="23"/>
        <end position="144"/>
    </location>
</feature>
<dbReference type="SUPFAM" id="SSF53300">
    <property type="entry name" value="vWA-like"/>
    <property type="match status" value="2"/>
</dbReference>
<dbReference type="InterPro" id="IPR000742">
    <property type="entry name" value="EGF"/>
</dbReference>
<dbReference type="InterPro" id="IPR050525">
    <property type="entry name" value="ECM_Assembly_Org"/>
</dbReference>
<protein>
    <recommendedName>
        <fullName evidence="10">COL6A</fullName>
    </recommendedName>
</protein>
<feature type="transmembrane region" description="Helical" evidence="3">
    <location>
        <begin position="769"/>
        <end position="789"/>
    </location>
</feature>
<dbReference type="SUPFAM" id="SSF57196">
    <property type="entry name" value="EGF/Laminin"/>
    <property type="match status" value="1"/>
</dbReference>
<dbReference type="Pfam" id="PF00059">
    <property type="entry name" value="Lectin_C"/>
    <property type="match status" value="1"/>
</dbReference>
<dbReference type="InterPro" id="IPR016186">
    <property type="entry name" value="C-type_lectin-like/link_sf"/>
</dbReference>